<evidence type="ECO:0000259" key="1">
    <source>
        <dbReference type="Pfam" id="PF24323"/>
    </source>
</evidence>
<evidence type="ECO:0000313" key="3">
    <source>
        <dbReference type="Proteomes" id="UP000031163"/>
    </source>
</evidence>
<name>A0A0A8H2L5_9BACT</name>
<dbReference type="Pfam" id="PF24323">
    <property type="entry name" value="DUF7494"/>
    <property type="match status" value="1"/>
</dbReference>
<keyword evidence="2" id="KW-0282">Flagellum</keyword>
<reference evidence="2 3" key="1">
    <citation type="journal article" date="2014" name="Genome Biol. Evol.">
        <title>Comparative Genomics of the Campylobacter lari Group.</title>
        <authorList>
            <person name="Miller W.G."/>
            <person name="Yee E."/>
            <person name="Chapman M.H."/>
            <person name="Smith T.P."/>
            <person name="Bono J.L."/>
            <person name="Huynh S."/>
            <person name="Parker C.T."/>
            <person name="Vandamme P."/>
            <person name="Luong K."/>
            <person name="Korlach J."/>
        </authorList>
    </citation>
    <scope>NUCLEOTIDE SEQUENCE [LARGE SCALE GENOMIC DNA]</scope>
    <source>
        <strain evidence="2 3">NCTC 12927</strain>
    </source>
</reference>
<dbReference type="STRING" id="1031564.CINS_1375"/>
<keyword evidence="2" id="KW-0969">Cilium</keyword>
<feature type="domain" description="DUF7494" evidence="1">
    <location>
        <begin position="18"/>
        <end position="130"/>
    </location>
</feature>
<dbReference type="InterPro" id="IPR011990">
    <property type="entry name" value="TPR-like_helical_dom_sf"/>
</dbReference>
<keyword evidence="2" id="KW-0966">Cell projection</keyword>
<dbReference type="Gene3D" id="1.25.40.10">
    <property type="entry name" value="Tetratricopeptide repeat domain"/>
    <property type="match status" value="1"/>
</dbReference>
<organism evidence="2 3">
    <name type="scientific">Campylobacter insulaenigrae NCTC 12927</name>
    <dbReference type="NCBI Taxonomy" id="1031564"/>
    <lineage>
        <taxon>Bacteria</taxon>
        <taxon>Pseudomonadati</taxon>
        <taxon>Campylobacterota</taxon>
        <taxon>Epsilonproteobacteria</taxon>
        <taxon>Campylobacterales</taxon>
        <taxon>Campylobacteraceae</taxon>
        <taxon>Campylobacter</taxon>
    </lineage>
</organism>
<dbReference type="Proteomes" id="UP000031163">
    <property type="component" value="Chromosome"/>
</dbReference>
<proteinExistence type="predicted"/>
<dbReference type="EMBL" id="CP007770">
    <property type="protein sequence ID" value="AJC88331.1"/>
    <property type="molecule type" value="Genomic_DNA"/>
</dbReference>
<gene>
    <name evidence="2" type="primary">pflA</name>
    <name evidence="2" type="ORF">CINS_1375</name>
</gene>
<evidence type="ECO:0000313" key="2">
    <source>
        <dbReference type="EMBL" id="AJC88331.1"/>
    </source>
</evidence>
<accession>A0A0A8H2L5</accession>
<dbReference type="KEGG" id="cis:CINS_1375"/>
<dbReference type="AlphaFoldDB" id="A0A0A8H2L5"/>
<dbReference type="SUPFAM" id="SSF48452">
    <property type="entry name" value="TPR-like"/>
    <property type="match status" value="1"/>
</dbReference>
<protein>
    <submittedName>
        <fullName evidence="2">Paralysed flagella protein A</fullName>
    </submittedName>
</protein>
<dbReference type="HOGENOM" id="CLU_019053_0_0_7"/>
<sequence>MIRILFLLLLSISYIFSFEILINKGEDAKIPFSILHLKDDKNFTCKSSFESDKNFFECRIIGTSNIQFQNKEFDEFSIKFKKEQTYLDIIIIPKIPAKMRSYSQDIFDTKEIFNPNPNSAKHFVFVFTKDIKKDQVDDGLDFNIYFNDALMPFIGALDLNSNPIEGTKSADFNAYFSIKKEYEAKKYDQVLRDSINAIKRYQGSIFMNEFELYKLRAQNQLYTYTLDKDQQILGQMLDDAKNWTRTYVNDKNFTEVMYIMMRIYIGLSQRSNVEYTINLLTTEHKNDFYTIMAMLDYADYLYNLGKKNTAVDIYKEVYYSTSNADLASRAALFLAKDYLEQKNINDARDLTIKILESNPKFFMSDLSNSLILAKILDNNKIYDISSKIYEYIFLHLTKIEKDYERVLKDLAFSLFNNKEYDKAEEYLELYAEEFPMGEYLTLVKQTQDKNFLYLKDTNATYLHEKYEEIMHKYVGEISSQALFDNIKLYFQEKNYEKIITYKNDIEKYSNKEAKDILEKSAIEVLTQDLKNDECLKAIDIYDRFKEYNIGSKIYNKKQMLACFKRTLRIEEAKKYIAENEQDDVIYYKLQDADLTLKDKQYKQVVKIVESVLTTRSIISDDEKFEAYYIKFLAQLKLQDYNAMVETLQRLEQFPMNYRMVELYYEFLLFCEKNDFITNILTYAPKAIDYQNLKGVNLFSPDLEFMYIKALTQTNQKQKALGLFKDLLANPLKADERARAFYMQSNIYEDLNQTQNQKNSLQKCVDINSTSDWQNLCKEKISILNTP</sequence>
<dbReference type="InterPro" id="IPR055917">
    <property type="entry name" value="DUF7494"/>
</dbReference>